<proteinExistence type="predicted"/>
<dbReference type="Proteomes" id="UP001449225">
    <property type="component" value="Unassembled WGS sequence"/>
</dbReference>
<name>A0ABU9TTX2_9GAMM</name>
<evidence type="ECO:0000256" key="1">
    <source>
        <dbReference type="ARBA" id="ARBA00004429"/>
    </source>
</evidence>
<dbReference type="Pfam" id="PF02653">
    <property type="entry name" value="BPD_transp_2"/>
    <property type="match status" value="1"/>
</dbReference>
<feature type="transmembrane region" description="Helical" evidence="6">
    <location>
        <begin position="209"/>
        <end position="230"/>
    </location>
</feature>
<evidence type="ECO:0000313" key="7">
    <source>
        <dbReference type="EMBL" id="MEM5536704.1"/>
    </source>
</evidence>
<keyword evidence="3 6" id="KW-0812">Transmembrane</keyword>
<feature type="transmembrane region" description="Helical" evidence="6">
    <location>
        <begin position="7"/>
        <end position="26"/>
    </location>
</feature>
<comment type="subcellular location">
    <subcellularLocation>
        <location evidence="1">Cell inner membrane</location>
        <topology evidence="1">Multi-pass membrane protein</topology>
    </subcellularLocation>
</comment>
<dbReference type="InterPro" id="IPR043428">
    <property type="entry name" value="LivM-like"/>
</dbReference>
<evidence type="ECO:0000256" key="4">
    <source>
        <dbReference type="ARBA" id="ARBA00022989"/>
    </source>
</evidence>
<comment type="caution">
    <text evidence="7">The sequence shown here is derived from an EMBL/GenBank/DDBJ whole genome shotgun (WGS) entry which is preliminary data.</text>
</comment>
<dbReference type="RefSeq" id="WP_067983834.1">
    <property type="nucleotide sequence ID" value="NZ_CAXBCE010000012.1"/>
</dbReference>
<evidence type="ECO:0000313" key="8">
    <source>
        <dbReference type="Proteomes" id="UP001449225"/>
    </source>
</evidence>
<feature type="transmembrane region" description="Helical" evidence="6">
    <location>
        <begin position="58"/>
        <end position="74"/>
    </location>
</feature>
<evidence type="ECO:0000256" key="5">
    <source>
        <dbReference type="ARBA" id="ARBA00023136"/>
    </source>
</evidence>
<dbReference type="InterPro" id="IPR001851">
    <property type="entry name" value="ABC_transp_permease"/>
</dbReference>
<sequence>MKYATTMIIGAGIALLAAGLFMPGWLTFLLTLAFAKGLVVMGLLLLMRAGLVSFGQGLYYCLGAYCVGIAGDYFETQNALLLILLAVVVCVALAAVIGLLLCRYRDIFFAMFSMAFSMILYGVLVKSSAFGSSDGFNVKPPLLFGWTPTGESGPFLAYGLAVVALVGVGIFVWRYLRSPMGYAGEAVRENEIRVEYLGASVRRIIYTKYLLAAAMAGLGGGITALAAGHIDPEMAYWTTSGEFVFIALMGGVGHAAGPVIGAVLFELLRTYAFQISPYTWQMILGISLLVIILYLPKGVWSLVERVTKGKPL</sequence>
<accession>A0ABU9TTX2</accession>
<evidence type="ECO:0000256" key="2">
    <source>
        <dbReference type="ARBA" id="ARBA00022475"/>
    </source>
</evidence>
<protein>
    <submittedName>
        <fullName evidence="7">Branched-chain amino acid ABC transporter permease</fullName>
    </submittedName>
</protein>
<evidence type="ECO:0000256" key="3">
    <source>
        <dbReference type="ARBA" id="ARBA00022692"/>
    </source>
</evidence>
<dbReference type="PANTHER" id="PTHR30482">
    <property type="entry name" value="HIGH-AFFINITY BRANCHED-CHAIN AMINO ACID TRANSPORT SYSTEM PERMEASE"/>
    <property type="match status" value="1"/>
</dbReference>
<reference evidence="7 8" key="1">
    <citation type="submission" date="2024-03" db="EMBL/GenBank/DDBJ databases">
        <title>Community enrichment and isolation of bacterial strains for fucoidan degradation.</title>
        <authorList>
            <person name="Sichert A."/>
        </authorList>
    </citation>
    <scope>NUCLEOTIDE SEQUENCE [LARGE SCALE GENOMIC DNA]</scope>
    <source>
        <strain evidence="7 8">AS76</strain>
    </source>
</reference>
<organism evidence="7 8">
    <name type="scientific">Neptuniibacter pectenicola</name>
    <dbReference type="NCBI Taxonomy" id="1806669"/>
    <lineage>
        <taxon>Bacteria</taxon>
        <taxon>Pseudomonadati</taxon>
        <taxon>Pseudomonadota</taxon>
        <taxon>Gammaproteobacteria</taxon>
        <taxon>Oceanospirillales</taxon>
        <taxon>Oceanospirillaceae</taxon>
        <taxon>Neptuniibacter</taxon>
    </lineage>
</organism>
<keyword evidence="8" id="KW-1185">Reference proteome</keyword>
<feature type="transmembrane region" description="Helical" evidence="6">
    <location>
        <begin position="80"/>
        <end position="100"/>
    </location>
</feature>
<feature type="transmembrane region" description="Helical" evidence="6">
    <location>
        <begin position="242"/>
        <end position="265"/>
    </location>
</feature>
<keyword evidence="5 6" id="KW-0472">Membrane</keyword>
<feature type="transmembrane region" description="Helical" evidence="6">
    <location>
        <begin position="155"/>
        <end position="176"/>
    </location>
</feature>
<keyword evidence="2" id="KW-1003">Cell membrane</keyword>
<feature type="transmembrane region" description="Helical" evidence="6">
    <location>
        <begin position="32"/>
        <end position="51"/>
    </location>
</feature>
<dbReference type="PANTHER" id="PTHR30482:SF17">
    <property type="entry name" value="ABC TRANSPORTER ATP-BINDING PROTEIN"/>
    <property type="match status" value="1"/>
</dbReference>
<dbReference type="CDD" id="cd06581">
    <property type="entry name" value="TM_PBP1_LivM_like"/>
    <property type="match status" value="1"/>
</dbReference>
<feature type="transmembrane region" description="Helical" evidence="6">
    <location>
        <begin position="277"/>
        <end position="295"/>
    </location>
</feature>
<keyword evidence="4 6" id="KW-1133">Transmembrane helix</keyword>
<evidence type="ECO:0000256" key="6">
    <source>
        <dbReference type="SAM" id="Phobius"/>
    </source>
</evidence>
<gene>
    <name evidence="7" type="ORF">WNY58_09915</name>
</gene>
<dbReference type="EMBL" id="JBBMRA010000008">
    <property type="protein sequence ID" value="MEM5536704.1"/>
    <property type="molecule type" value="Genomic_DNA"/>
</dbReference>
<feature type="transmembrane region" description="Helical" evidence="6">
    <location>
        <begin position="107"/>
        <end position="124"/>
    </location>
</feature>